<organism evidence="2 3">
    <name type="scientific">Thalassorhabdomicrobium marinisediminis</name>
    <dbReference type="NCBI Taxonomy" id="2170577"/>
    <lineage>
        <taxon>Bacteria</taxon>
        <taxon>Pseudomonadati</taxon>
        <taxon>Pseudomonadota</taxon>
        <taxon>Alphaproteobacteria</taxon>
        <taxon>Rhodobacterales</taxon>
        <taxon>Paracoccaceae</taxon>
        <taxon>Thalassorhabdomicrobium</taxon>
    </lineage>
</organism>
<dbReference type="Proteomes" id="UP000244817">
    <property type="component" value="Unassembled WGS sequence"/>
</dbReference>
<proteinExistence type="predicted"/>
<comment type="caution">
    <text evidence="2">The sequence shown here is derived from an EMBL/GenBank/DDBJ whole genome shotgun (WGS) entry which is preliminary data.</text>
</comment>
<gene>
    <name evidence="2" type="ORF">DC363_07975</name>
</gene>
<keyword evidence="3" id="KW-1185">Reference proteome</keyword>
<protein>
    <submittedName>
        <fullName evidence="2">Uncharacterized protein</fullName>
    </submittedName>
</protein>
<dbReference type="AlphaFoldDB" id="A0A2T7FY20"/>
<dbReference type="EMBL" id="QCYG01000004">
    <property type="protein sequence ID" value="PVA07066.1"/>
    <property type="molecule type" value="Genomic_DNA"/>
</dbReference>
<reference evidence="2 3" key="1">
    <citation type="submission" date="2018-04" db="EMBL/GenBank/DDBJ databases">
        <title>Pelagivirga bohaiensis gen. nov., sp. nov., a bacterium isolated from the Bohai Sea.</title>
        <authorList>
            <person name="Ji X."/>
        </authorList>
    </citation>
    <scope>NUCLEOTIDE SEQUENCE [LARGE SCALE GENOMIC DNA]</scope>
    <source>
        <strain evidence="2 3">BH-SD16</strain>
    </source>
</reference>
<dbReference type="OrthoDB" id="7652429at2"/>
<feature type="region of interest" description="Disordered" evidence="1">
    <location>
        <begin position="1"/>
        <end position="109"/>
    </location>
</feature>
<evidence type="ECO:0000313" key="2">
    <source>
        <dbReference type="EMBL" id="PVA07066.1"/>
    </source>
</evidence>
<evidence type="ECO:0000256" key="1">
    <source>
        <dbReference type="SAM" id="MobiDB-lite"/>
    </source>
</evidence>
<sequence length="109" mass="10997">MDMNNTLSQVTPVAPLPQTAAPPPATPDGRPVADASALSRDPTPEVPMPIPASPSQTALVSKAALPEKESPPGAETSGPSSAARVLKPYGISMLPEKGDAPKQGVPPEA</sequence>
<evidence type="ECO:0000313" key="3">
    <source>
        <dbReference type="Proteomes" id="UP000244817"/>
    </source>
</evidence>
<dbReference type="RefSeq" id="WP_108640601.1">
    <property type="nucleotide sequence ID" value="NZ_QCYG01000004.1"/>
</dbReference>
<feature type="compositionally biased region" description="Low complexity" evidence="1">
    <location>
        <begin position="10"/>
        <end position="19"/>
    </location>
</feature>
<name>A0A2T7FY20_9RHOB</name>
<accession>A0A2T7FY20</accession>